<feature type="domain" description="Manganese/iron superoxide dismutase C-terminal" evidence="9">
    <location>
        <begin position="124"/>
        <end position="222"/>
    </location>
</feature>
<comment type="catalytic activity">
    <reaction evidence="6">
        <text>2 superoxide + 2 H(+) = H2O2 + O2</text>
        <dbReference type="Rhea" id="RHEA:20696"/>
        <dbReference type="ChEBI" id="CHEBI:15378"/>
        <dbReference type="ChEBI" id="CHEBI:15379"/>
        <dbReference type="ChEBI" id="CHEBI:16240"/>
        <dbReference type="ChEBI" id="CHEBI:18421"/>
        <dbReference type="EC" id="1.15.1.1"/>
    </reaction>
</comment>
<sequence length="227" mass="25172">MQLNRRHMLAVSGAALATTLFAPAVRARAAARFEQPPLPYDEQALAPIISAKTVGLHFGKHHAGYFKKLNTLSENTPFAELPLEEVVVRARKEDKADIFNNAAQAWNHNFYWMQFKGGPAPAEGAFGDAVKNSFGSMDEMQKKIVAASDKVFGTGWVWLVKDGDGLAITGMQDAGNPLAEGKKPLLGIDVWEHAYYLDYENRRTEHVDAVLKKLVNWRFVGEQFQAA</sequence>
<dbReference type="Pfam" id="PF02777">
    <property type="entry name" value="Sod_Fe_C"/>
    <property type="match status" value="1"/>
</dbReference>
<dbReference type="EMBL" id="PGGO01000013">
    <property type="protein sequence ID" value="PSH67719.1"/>
    <property type="molecule type" value="Genomic_DNA"/>
</dbReference>
<name>A0A2P7BMM5_9HYPH</name>
<dbReference type="PIRSF" id="PIRSF000349">
    <property type="entry name" value="SODismutase"/>
    <property type="match status" value="1"/>
</dbReference>
<keyword evidence="4 6" id="KW-0560">Oxidoreductase</keyword>
<feature type="signal peptide" evidence="7">
    <location>
        <begin position="1"/>
        <end position="24"/>
    </location>
</feature>
<evidence type="ECO:0000313" key="10">
    <source>
        <dbReference type="EMBL" id="PSH67719.1"/>
    </source>
</evidence>
<dbReference type="InterPro" id="IPR036314">
    <property type="entry name" value="SOD_C_sf"/>
</dbReference>
<dbReference type="InterPro" id="IPR036324">
    <property type="entry name" value="Mn/Fe_SOD_N_sf"/>
</dbReference>
<proteinExistence type="inferred from homology"/>
<keyword evidence="11" id="KW-1185">Reference proteome</keyword>
<gene>
    <name evidence="10" type="ORF">CU102_17720</name>
</gene>
<evidence type="ECO:0000256" key="5">
    <source>
        <dbReference type="PIRSR" id="PIRSR000349-1"/>
    </source>
</evidence>
<dbReference type="AlphaFoldDB" id="A0A2P7BMM5"/>
<dbReference type="PANTHER" id="PTHR42769">
    <property type="entry name" value="SUPEROXIDE DISMUTASE"/>
    <property type="match status" value="1"/>
</dbReference>
<organism evidence="10 11">
    <name type="scientific">Phyllobacterium brassicacearum</name>
    <dbReference type="NCBI Taxonomy" id="314235"/>
    <lineage>
        <taxon>Bacteria</taxon>
        <taxon>Pseudomonadati</taxon>
        <taxon>Pseudomonadota</taxon>
        <taxon>Alphaproteobacteria</taxon>
        <taxon>Hyphomicrobiales</taxon>
        <taxon>Phyllobacteriaceae</taxon>
        <taxon>Phyllobacterium</taxon>
    </lineage>
</organism>
<dbReference type="PANTHER" id="PTHR42769:SF3">
    <property type="entry name" value="SUPEROXIDE DISMUTASE [FE] 2, CHLOROPLASTIC"/>
    <property type="match status" value="1"/>
</dbReference>
<dbReference type="OrthoDB" id="9803125at2"/>
<dbReference type="GO" id="GO:0004784">
    <property type="term" value="F:superoxide dismutase activity"/>
    <property type="evidence" value="ECO:0007669"/>
    <property type="project" value="UniProtKB-EC"/>
</dbReference>
<feature type="binding site" evidence="5">
    <location>
        <position position="57"/>
    </location>
    <ligand>
        <name>Mn(2+)</name>
        <dbReference type="ChEBI" id="CHEBI:29035"/>
    </ligand>
</feature>
<protein>
    <recommendedName>
        <fullName evidence="2 6">Superoxide dismutase</fullName>
        <ecNumber evidence="2 6">1.15.1.1</ecNumber>
    </recommendedName>
</protein>
<feature type="binding site" evidence="5">
    <location>
        <position position="108"/>
    </location>
    <ligand>
        <name>Mn(2+)</name>
        <dbReference type="ChEBI" id="CHEBI:29035"/>
    </ligand>
</feature>
<evidence type="ECO:0000313" key="11">
    <source>
        <dbReference type="Proteomes" id="UP000241444"/>
    </source>
</evidence>
<evidence type="ECO:0000256" key="6">
    <source>
        <dbReference type="RuleBase" id="RU000414"/>
    </source>
</evidence>
<comment type="similarity">
    <text evidence="1 6">Belongs to the iron/manganese superoxide dismutase family.</text>
</comment>
<feature type="domain" description="Manganese/iron superoxide dismutase N-terminal" evidence="8">
    <location>
        <begin position="33"/>
        <end position="115"/>
    </location>
</feature>
<comment type="function">
    <text evidence="6">Destroys radicals which are normally produced within the cells and which are toxic to biological systems.</text>
</comment>
<dbReference type="PROSITE" id="PS00088">
    <property type="entry name" value="SOD_MN"/>
    <property type="match status" value="1"/>
</dbReference>
<dbReference type="InterPro" id="IPR019833">
    <property type="entry name" value="Mn/Fe_SOD_BS"/>
</dbReference>
<keyword evidence="3 5" id="KW-0479">Metal-binding</keyword>
<dbReference type="Gene3D" id="1.10.287.990">
    <property type="entry name" value="Fe,Mn superoxide dismutase (SOD) domain"/>
    <property type="match status" value="1"/>
</dbReference>
<dbReference type="InterPro" id="IPR019832">
    <property type="entry name" value="Mn/Fe_SOD_C"/>
</dbReference>
<dbReference type="Gene3D" id="3.55.40.20">
    <property type="entry name" value="Iron/manganese superoxide dismutase, C-terminal domain"/>
    <property type="match status" value="1"/>
</dbReference>
<dbReference type="GO" id="GO:0046872">
    <property type="term" value="F:metal ion binding"/>
    <property type="evidence" value="ECO:0007669"/>
    <property type="project" value="UniProtKB-KW"/>
</dbReference>
<reference evidence="11" key="1">
    <citation type="submission" date="2017-11" db="EMBL/GenBank/DDBJ databases">
        <authorList>
            <person name="Kuznetsova I."/>
            <person name="Sazanova A."/>
            <person name="Chirak E."/>
            <person name="Safronova V."/>
            <person name="Willems A."/>
        </authorList>
    </citation>
    <scope>NUCLEOTIDE SEQUENCE [LARGE SCALE GENOMIC DNA]</scope>
    <source>
        <strain evidence="11">STM 196</strain>
    </source>
</reference>
<evidence type="ECO:0000256" key="1">
    <source>
        <dbReference type="ARBA" id="ARBA00008714"/>
    </source>
</evidence>
<comment type="caution">
    <text evidence="10">The sequence shown here is derived from an EMBL/GenBank/DDBJ whole genome shotgun (WGS) entry which is preliminary data.</text>
</comment>
<feature type="chain" id="PRO_5015156311" description="Superoxide dismutase" evidence="7">
    <location>
        <begin position="25"/>
        <end position="227"/>
    </location>
</feature>
<evidence type="ECO:0000256" key="7">
    <source>
        <dbReference type="SAM" id="SignalP"/>
    </source>
</evidence>
<keyword evidence="7" id="KW-0732">Signal</keyword>
<evidence type="ECO:0000259" key="9">
    <source>
        <dbReference type="Pfam" id="PF02777"/>
    </source>
</evidence>
<evidence type="ECO:0000256" key="2">
    <source>
        <dbReference type="ARBA" id="ARBA00012682"/>
    </source>
</evidence>
<dbReference type="SUPFAM" id="SSF54719">
    <property type="entry name" value="Fe,Mn superoxide dismutase (SOD), C-terminal domain"/>
    <property type="match status" value="1"/>
</dbReference>
<dbReference type="PROSITE" id="PS51318">
    <property type="entry name" value="TAT"/>
    <property type="match status" value="1"/>
</dbReference>
<dbReference type="Proteomes" id="UP000241444">
    <property type="component" value="Unassembled WGS sequence"/>
</dbReference>
<evidence type="ECO:0000256" key="4">
    <source>
        <dbReference type="ARBA" id="ARBA00023002"/>
    </source>
</evidence>
<dbReference type="Pfam" id="PF00081">
    <property type="entry name" value="Sod_Fe_N"/>
    <property type="match status" value="1"/>
</dbReference>
<dbReference type="RefSeq" id="WP_106712432.1">
    <property type="nucleotide sequence ID" value="NZ_PGGO01000013.1"/>
</dbReference>
<dbReference type="EC" id="1.15.1.1" evidence="2 6"/>
<evidence type="ECO:0000256" key="3">
    <source>
        <dbReference type="ARBA" id="ARBA00022723"/>
    </source>
</evidence>
<feature type="binding site" evidence="5">
    <location>
        <position position="189"/>
    </location>
    <ligand>
        <name>Mn(2+)</name>
        <dbReference type="ChEBI" id="CHEBI:29035"/>
    </ligand>
</feature>
<dbReference type="PRINTS" id="PR01703">
    <property type="entry name" value="MNSODISMTASE"/>
</dbReference>
<dbReference type="InterPro" id="IPR006311">
    <property type="entry name" value="TAT_signal"/>
</dbReference>
<dbReference type="InterPro" id="IPR019831">
    <property type="entry name" value="Mn/Fe_SOD_N"/>
</dbReference>
<accession>A0A2P7BMM5</accession>
<evidence type="ECO:0000259" key="8">
    <source>
        <dbReference type="Pfam" id="PF00081"/>
    </source>
</evidence>
<dbReference type="InterPro" id="IPR001189">
    <property type="entry name" value="Mn/Fe_SOD"/>
</dbReference>
<feature type="binding site" evidence="5">
    <location>
        <position position="193"/>
    </location>
    <ligand>
        <name>Mn(2+)</name>
        <dbReference type="ChEBI" id="CHEBI:29035"/>
    </ligand>
</feature>
<dbReference type="SUPFAM" id="SSF46609">
    <property type="entry name" value="Fe,Mn superoxide dismutase (SOD), N-terminal domain"/>
    <property type="match status" value="1"/>
</dbReference>